<dbReference type="InterPro" id="IPR001680">
    <property type="entry name" value="WD40_rpt"/>
</dbReference>
<feature type="compositionally biased region" description="Low complexity" evidence="4">
    <location>
        <begin position="704"/>
        <end position="723"/>
    </location>
</feature>
<dbReference type="Proteomes" id="UP000011668">
    <property type="component" value="Unassembled WGS sequence"/>
</dbReference>
<feature type="compositionally biased region" description="Pro residues" evidence="4">
    <location>
        <begin position="1187"/>
        <end position="1196"/>
    </location>
</feature>
<dbReference type="AlphaFoldDB" id="L8WTC2"/>
<dbReference type="OMA" id="AVNSFWF"/>
<evidence type="ECO:0000256" key="4">
    <source>
        <dbReference type="SAM" id="MobiDB-lite"/>
    </source>
</evidence>
<dbReference type="OrthoDB" id="972532at2759"/>
<feature type="compositionally biased region" description="Basic and acidic residues" evidence="4">
    <location>
        <begin position="774"/>
        <end position="783"/>
    </location>
</feature>
<evidence type="ECO:0000256" key="2">
    <source>
        <dbReference type="ARBA" id="ARBA00022737"/>
    </source>
</evidence>
<dbReference type="STRING" id="983506.L8WTC2"/>
<feature type="region of interest" description="Disordered" evidence="4">
    <location>
        <begin position="1159"/>
        <end position="1200"/>
    </location>
</feature>
<dbReference type="EMBL" id="AFRT01001105">
    <property type="protein sequence ID" value="ELU41225.1"/>
    <property type="molecule type" value="Genomic_DNA"/>
</dbReference>
<feature type="compositionally biased region" description="Polar residues" evidence="4">
    <location>
        <begin position="193"/>
        <end position="207"/>
    </location>
</feature>
<proteinExistence type="predicted"/>
<feature type="compositionally biased region" description="Polar residues" evidence="4">
    <location>
        <begin position="642"/>
        <end position="668"/>
    </location>
</feature>
<dbReference type="Gene3D" id="2.130.10.10">
    <property type="entry name" value="YVTN repeat-like/Quinoprotein amine dehydrogenase"/>
    <property type="match status" value="1"/>
</dbReference>
<keyword evidence="6" id="KW-1185">Reference proteome</keyword>
<gene>
    <name evidence="5" type="ORF">AG1IA_04751</name>
</gene>
<feature type="compositionally biased region" description="Low complexity" evidence="4">
    <location>
        <begin position="763"/>
        <end position="773"/>
    </location>
</feature>
<feature type="region of interest" description="Disordered" evidence="4">
    <location>
        <begin position="192"/>
        <end position="236"/>
    </location>
</feature>
<dbReference type="InterPro" id="IPR051350">
    <property type="entry name" value="WD_repeat-ST_regulator"/>
</dbReference>
<dbReference type="PROSITE" id="PS50294">
    <property type="entry name" value="WD_REPEATS_REGION"/>
    <property type="match status" value="1"/>
</dbReference>
<dbReference type="GO" id="GO:0043161">
    <property type="term" value="P:proteasome-mediated ubiquitin-dependent protein catabolic process"/>
    <property type="evidence" value="ECO:0007669"/>
    <property type="project" value="TreeGrafter"/>
</dbReference>
<reference evidence="5 6" key="1">
    <citation type="journal article" date="2013" name="Nat. Commun.">
        <title>The evolution and pathogenic mechanisms of the rice sheath blight pathogen.</title>
        <authorList>
            <person name="Zheng A."/>
            <person name="Lin R."/>
            <person name="Xu L."/>
            <person name="Qin P."/>
            <person name="Tang C."/>
            <person name="Ai P."/>
            <person name="Zhang D."/>
            <person name="Liu Y."/>
            <person name="Sun Z."/>
            <person name="Feng H."/>
            <person name="Wang Y."/>
            <person name="Chen Y."/>
            <person name="Liang X."/>
            <person name="Fu R."/>
            <person name="Li Q."/>
            <person name="Zhang J."/>
            <person name="Yu X."/>
            <person name="Xie Z."/>
            <person name="Ding L."/>
            <person name="Guan P."/>
            <person name="Tang J."/>
            <person name="Liang Y."/>
            <person name="Wang S."/>
            <person name="Deng Q."/>
            <person name="Li S."/>
            <person name="Zhu J."/>
            <person name="Wang L."/>
            <person name="Liu H."/>
            <person name="Li P."/>
        </authorList>
    </citation>
    <scope>NUCLEOTIDE SEQUENCE [LARGE SCALE GENOMIC DNA]</scope>
    <source>
        <strain evidence="6">AG-1 IA</strain>
    </source>
</reference>
<dbReference type="HOGENOM" id="CLU_265206_0_0_1"/>
<evidence type="ECO:0000313" key="5">
    <source>
        <dbReference type="EMBL" id="ELU41225.1"/>
    </source>
</evidence>
<dbReference type="PROSITE" id="PS50082">
    <property type="entry name" value="WD_REPEATS_2"/>
    <property type="match status" value="1"/>
</dbReference>
<keyword evidence="1 3" id="KW-0853">WD repeat</keyword>
<comment type="caution">
    <text evidence="5">The sequence shown here is derived from an EMBL/GenBank/DDBJ whole genome shotgun (WGS) entry which is preliminary data.</text>
</comment>
<dbReference type="SUPFAM" id="SSF50969">
    <property type="entry name" value="YVTN repeat-like/Quinoprotein amine dehydrogenase"/>
    <property type="match status" value="1"/>
</dbReference>
<evidence type="ECO:0000313" key="6">
    <source>
        <dbReference type="Proteomes" id="UP000011668"/>
    </source>
</evidence>
<keyword evidence="2" id="KW-0677">Repeat</keyword>
<feature type="region of interest" description="Disordered" evidence="4">
    <location>
        <begin position="752"/>
        <end position="783"/>
    </location>
</feature>
<feature type="compositionally biased region" description="Basic and acidic residues" evidence="4">
    <location>
        <begin position="220"/>
        <end position="236"/>
    </location>
</feature>
<organism evidence="5 6">
    <name type="scientific">Thanatephorus cucumeris (strain AG1-IA)</name>
    <name type="common">Rice sheath blight fungus</name>
    <name type="synonym">Rhizoctonia solani</name>
    <dbReference type="NCBI Taxonomy" id="983506"/>
    <lineage>
        <taxon>Eukaryota</taxon>
        <taxon>Fungi</taxon>
        <taxon>Dikarya</taxon>
        <taxon>Basidiomycota</taxon>
        <taxon>Agaricomycotina</taxon>
        <taxon>Agaricomycetes</taxon>
        <taxon>Cantharellales</taxon>
        <taxon>Ceratobasidiaceae</taxon>
        <taxon>Rhizoctonia</taxon>
        <taxon>Rhizoctonia solani AG-1</taxon>
    </lineage>
</organism>
<feature type="repeat" description="WD" evidence="3">
    <location>
        <begin position="807"/>
        <end position="840"/>
    </location>
</feature>
<protein>
    <submittedName>
        <fullName evidence="5">WD40 domain-containing protein</fullName>
    </submittedName>
</protein>
<dbReference type="GO" id="GO:0034657">
    <property type="term" value="C:GID complex"/>
    <property type="evidence" value="ECO:0007669"/>
    <property type="project" value="TreeGrafter"/>
</dbReference>
<sequence length="1257" mass="138973">MIRRPRTVEAKCTHITLCITQTFFGQTLALRLAIDGPELLSSLGSCLLSHKPHVDLGRFYASESDPNTVPVGARTVILVEYHCSIITTTAREPRQISWRSQINFDQKVEAENAIGLSKFGLAPGRSEPGLRGDHAPDHDWGRSRMSIVFYAPFTTDTPIPHDIVYQFGACFSYLNVVETSLAQHSIGAALAGGTQSPGEINSPTFLSSEPAPYATGTRTPPERTVTKDERASGDAEGVERFQAFDERIRGLDLKLQAFANAVRQLGSSVGLLNAAYHLRARLRQIQYFFQENAAELFDGVPHAPNVGTKPYSARKRGKVRRHMAVGPENNKLWSTEIEDLPGEMENLAKDLDVFLNRLNDVPEFTDEAVNASIKAFEGDLWAIVQVGVPTIRFSQKHTATGLQNLSTVATFFSGVTATTLQSLVFSIASAINSQLAYHCKPAKSTYCNILTMWSRACGHVQVPEVLCAMVGFDLDYAYTSVLPRGLCNRILSRALWLFTYSSDQSPAVSAVVTSFTVVTSSALLCVGLWFASERWTFARTKGSRWLLDILEEHGEKAGKVTGITPTKQAAKRGAQRTQTLFKDVKRSMTSASERVVGVAGRMGSAVDVIKAVPRDFMRTMSSLAIVTDGTSSNARGDEESQDGTYRTDSPTAMFNGDNSSGSLGVNPQSEKRKLSDLGRSNEEPIPEHEPLTLDTRTAPGLVVNPPSAAPTTPGSTSNSSNSPHVDPGPSEQPQPNARLRALTRRVIHTFRLVPHNHPPSPPVRSMSSPSVMSDSRHRRDSSEHELIPARIQTYVPMLRTLRSSQLLTEHVALVKHLQFSPDGKFLATCSWDRTALIWRVGAGPYGEFELMHKLVHTARVGGFVGQVAWSPNGEQLLTKQLKSIKVWSSKAHLSPYRLVYVREQLTRNDRYKRLPGCPKANGFCQSNGKRNLLRPTSGFNMRRTFWSTDGTKLQEHHLPRLQVWDAAVVPDEERLVAVATLIRTEQERRPVKSRHEKRILSRYSKALLSMGCANPMETEEGNYALVSYENKAPPQAWRIDKILREGKQRLVLAHSKSRSEGRFARYPVDFAGPSYFGGVKDTFVLAASKSMYGRGLFRIQSDWLDSGGEIYIWERSSGVLLHSLKAPDQEVGDTFLYYVNRATNKSSTAYKPWTTTAAASMGGSTAPSPEPQEIESPGPFRQEHRPGSPPISPPGSPRSVMRWRNRIPRAFGKRSQVVPPNSNIISAKAQRAPPRFVGCDKHLLIFATLRKDPVGRL</sequence>
<dbReference type="PANTHER" id="PTHR22838:SF0">
    <property type="entry name" value="WD REPEAT-CONTAINING PROTEIN 26"/>
    <property type="match status" value="1"/>
</dbReference>
<name>L8WTC2_THACA</name>
<accession>L8WTC2</accession>
<dbReference type="InterPro" id="IPR015943">
    <property type="entry name" value="WD40/YVTN_repeat-like_dom_sf"/>
</dbReference>
<dbReference type="PANTHER" id="PTHR22838">
    <property type="entry name" value="WD REPEAT PROTEIN 26-RELATED"/>
    <property type="match status" value="1"/>
</dbReference>
<feature type="region of interest" description="Disordered" evidence="4">
    <location>
        <begin position="628"/>
        <end position="735"/>
    </location>
</feature>
<dbReference type="InterPro" id="IPR011044">
    <property type="entry name" value="Quino_amine_DH_bsu"/>
</dbReference>
<dbReference type="Pfam" id="PF00400">
    <property type="entry name" value="WD40"/>
    <property type="match status" value="1"/>
</dbReference>
<evidence type="ECO:0000256" key="3">
    <source>
        <dbReference type="PROSITE-ProRule" id="PRU00221"/>
    </source>
</evidence>
<evidence type="ECO:0000256" key="1">
    <source>
        <dbReference type="ARBA" id="ARBA00022574"/>
    </source>
</evidence>
<feature type="compositionally biased region" description="Basic and acidic residues" evidence="4">
    <location>
        <begin position="669"/>
        <end position="691"/>
    </location>
</feature>
<dbReference type="SMART" id="SM00320">
    <property type="entry name" value="WD40"/>
    <property type="match status" value="2"/>
</dbReference>